<dbReference type="AlphaFoldDB" id="A0A843U937"/>
<organism evidence="1 2">
    <name type="scientific">Colocasia esculenta</name>
    <name type="common">Wild taro</name>
    <name type="synonym">Arum esculentum</name>
    <dbReference type="NCBI Taxonomy" id="4460"/>
    <lineage>
        <taxon>Eukaryota</taxon>
        <taxon>Viridiplantae</taxon>
        <taxon>Streptophyta</taxon>
        <taxon>Embryophyta</taxon>
        <taxon>Tracheophyta</taxon>
        <taxon>Spermatophyta</taxon>
        <taxon>Magnoliopsida</taxon>
        <taxon>Liliopsida</taxon>
        <taxon>Araceae</taxon>
        <taxon>Aroideae</taxon>
        <taxon>Colocasieae</taxon>
        <taxon>Colocasia</taxon>
    </lineage>
</organism>
<dbReference type="Proteomes" id="UP000652761">
    <property type="component" value="Unassembled WGS sequence"/>
</dbReference>
<accession>A0A843U937</accession>
<evidence type="ECO:0000313" key="1">
    <source>
        <dbReference type="EMBL" id="MQL78587.1"/>
    </source>
</evidence>
<keyword evidence="2" id="KW-1185">Reference proteome</keyword>
<sequence>MAVPKKGTRALLARPCRVASSFPARSECELQESVAAVAGYACFERGCWFARAAVGFVVCLRIRVVLPFGLRCIAWLLGSGGVSQNCLLLS</sequence>
<gene>
    <name evidence="1" type="ORF">Taro_011011</name>
</gene>
<name>A0A843U937_COLES</name>
<reference evidence="1" key="1">
    <citation type="submission" date="2017-07" db="EMBL/GenBank/DDBJ databases">
        <title>Taro Niue Genome Assembly and Annotation.</title>
        <authorList>
            <person name="Atibalentja N."/>
            <person name="Keating K."/>
            <person name="Fields C.J."/>
        </authorList>
    </citation>
    <scope>NUCLEOTIDE SEQUENCE</scope>
    <source>
        <strain evidence="1">Niue_2</strain>
        <tissue evidence="1">Leaf</tissue>
    </source>
</reference>
<proteinExistence type="predicted"/>
<dbReference type="EMBL" id="NMUH01000408">
    <property type="protein sequence ID" value="MQL78587.1"/>
    <property type="molecule type" value="Genomic_DNA"/>
</dbReference>
<comment type="caution">
    <text evidence="1">The sequence shown here is derived from an EMBL/GenBank/DDBJ whole genome shotgun (WGS) entry which is preliminary data.</text>
</comment>
<protein>
    <submittedName>
        <fullName evidence="1">Uncharacterized protein</fullName>
    </submittedName>
</protein>
<evidence type="ECO:0000313" key="2">
    <source>
        <dbReference type="Proteomes" id="UP000652761"/>
    </source>
</evidence>